<dbReference type="EMBL" id="FOTJ01000004">
    <property type="protein sequence ID" value="SFL29885.1"/>
    <property type="molecule type" value="Genomic_DNA"/>
</dbReference>
<dbReference type="Proteomes" id="UP000181969">
    <property type="component" value="Unassembled WGS sequence"/>
</dbReference>
<dbReference type="InterPro" id="IPR003140">
    <property type="entry name" value="PLipase/COase/thioEstase"/>
</dbReference>
<evidence type="ECO:0000259" key="1">
    <source>
        <dbReference type="Pfam" id="PF02230"/>
    </source>
</evidence>
<reference evidence="2 3" key="1">
    <citation type="submission" date="2016-10" db="EMBL/GenBank/DDBJ databases">
        <authorList>
            <person name="de Groot N.N."/>
        </authorList>
    </citation>
    <scope>NUCLEOTIDE SEQUENCE [LARGE SCALE GENOMIC DNA]</scope>
    <source>
        <strain evidence="2 3">M79</strain>
    </source>
</reference>
<accession>A0A1I4GIT3</accession>
<dbReference type="RefSeq" id="WP_074750946.1">
    <property type="nucleotide sequence ID" value="NZ_CAXVJC010000009.1"/>
</dbReference>
<protein>
    <submittedName>
        <fullName evidence="2">Phospholipase/carboxylesterase</fullName>
    </submittedName>
</protein>
<sequence length="203" mass="22814">MTNYIFKPGDKSLAPVLVLHSTGGDEQQLLPLAEDLFPNHPLLSIRGRVSEQGINRYFKLKGAGFTKENFDLESLSQESQWLATEVKRLGEKHQLDLTRLAVIGYSNGANVALYMQLKGLMQFDRVLAFHAMQLTDIEEPVIADESKIFLTHADNDPIVSRANLEELSSDLQKTECELEVFKANFGHQLSNDELVAAKRWLAT</sequence>
<proteinExistence type="predicted"/>
<dbReference type="Pfam" id="PF02230">
    <property type="entry name" value="Abhydrolase_2"/>
    <property type="match status" value="1"/>
</dbReference>
<dbReference type="InterPro" id="IPR029058">
    <property type="entry name" value="AB_hydrolase_fold"/>
</dbReference>
<dbReference type="AlphaFoldDB" id="A0A1I4GIT3"/>
<evidence type="ECO:0000313" key="2">
    <source>
        <dbReference type="EMBL" id="SFL29885.1"/>
    </source>
</evidence>
<dbReference type="SUPFAM" id="SSF53474">
    <property type="entry name" value="alpha/beta-Hydrolases"/>
    <property type="match status" value="1"/>
</dbReference>
<feature type="domain" description="Phospholipase/carboxylesterase/thioesterase" evidence="1">
    <location>
        <begin position="82"/>
        <end position="202"/>
    </location>
</feature>
<gene>
    <name evidence="2" type="ORF">SAMN05216438_10474</name>
</gene>
<name>A0A1I4GIT3_9LACT</name>
<dbReference type="Gene3D" id="3.40.50.1820">
    <property type="entry name" value="alpha/beta hydrolase"/>
    <property type="match status" value="1"/>
</dbReference>
<dbReference type="OrthoDB" id="9796570at2"/>
<evidence type="ECO:0000313" key="3">
    <source>
        <dbReference type="Proteomes" id="UP000181969"/>
    </source>
</evidence>
<dbReference type="GO" id="GO:0016787">
    <property type="term" value="F:hydrolase activity"/>
    <property type="evidence" value="ECO:0007669"/>
    <property type="project" value="InterPro"/>
</dbReference>
<organism evidence="2 3">
    <name type="scientific">Lactococcus garvieae</name>
    <dbReference type="NCBI Taxonomy" id="1363"/>
    <lineage>
        <taxon>Bacteria</taxon>
        <taxon>Bacillati</taxon>
        <taxon>Bacillota</taxon>
        <taxon>Bacilli</taxon>
        <taxon>Lactobacillales</taxon>
        <taxon>Streptococcaceae</taxon>
        <taxon>Lactococcus</taxon>
    </lineage>
</organism>